<feature type="transmembrane region" description="Helical" evidence="1">
    <location>
        <begin position="461"/>
        <end position="481"/>
    </location>
</feature>
<sequence length="495" mass="57021">MNFKFSLKYYQLSLFFVWFIFLSRAVYLMIVTDRSFIFFELILSAVITQLSVGSFLHTAYKYKMVRFINVFKIAAFVYLNLNYLSIADNIDSAENSFFQFYFINPDYVIRSLLTIIIGMLALDFADLLFRLKLKKLSLIKSRITFSATSNLVLKRKNLFIIISYIYLFILIVMVATGISGYADSVENIEGAALGPFSAVLQFYGFLAPMIILSYLAVVFLNKDKDLRFNRYFKIFFILYIFSTLYAGSKGPVIIICIQLLLFYLAAGNKFPKVIVLVAIPIVLLVFPVVTQYRDQLRTDTGKSRLELLGNAVNSTITGSEKKSESNESTGKALNSRLSMFNIFVYSVENEQLWTEYKHMDRYPYLPVSFVPRQLIPSKPTSDIGAKLNYMVLGLLGSSVTPTTFGWAYFEGGEVYVFISFFLLGCFLSYIQYYLPTKTPFYFVYSLVTLFNMITVENDIYFMIAGQLISIFVCLVFVKIFFKNERKDVTELVYEY</sequence>
<feature type="transmembrane region" description="Helical" evidence="1">
    <location>
        <begin position="107"/>
        <end position="129"/>
    </location>
</feature>
<proteinExistence type="predicted"/>
<keyword evidence="1" id="KW-0812">Transmembrane</keyword>
<dbReference type="EMBL" id="FOQT01000002">
    <property type="protein sequence ID" value="SFI09119.1"/>
    <property type="molecule type" value="Genomic_DNA"/>
</dbReference>
<dbReference type="Proteomes" id="UP000198931">
    <property type="component" value="Unassembled WGS sequence"/>
</dbReference>
<dbReference type="OrthoDB" id="1254489at2"/>
<accession>A0A1I3FD56</accession>
<feature type="transmembrane region" description="Helical" evidence="1">
    <location>
        <begin position="158"/>
        <end position="182"/>
    </location>
</feature>
<evidence type="ECO:0000256" key="1">
    <source>
        <dbReference type="SAM" id="Phobius"/>
    </source>
</evidence>
<evidence type="ECO:0008006" key="4">
    <source>
        <dbReference type="Google" id="ProtNLM"/>
    </source>
</evidence>
<organism evidence="2 3">
    <name type="scientific">Halpernia frigidisoli</name>
    <dbReference type="NCBI Taxonomy" id="1125876"/>
    <lineage>
        <taxon>Bacteria</taxon>
        <taxon>Pseudomonadati</taxon>
        <taxon>Bacteroidota</taxon>
        <taxon>Flavobacteriia</taxon>
        <taxon>Flavobacteriales</taxon>
        <taxon>Weeksellaceae</taxon>
        <taxon>Chryseobacterium group</taxon>
        <taxon>Halpernia</taxon>
    </lineage>
</organism>
<reference evidence="2 3" key="1">
    <citation type="submission" date="2016-10" db="EMBL/GenBank/DDBJ databases">
        <authorList>
            <person name="de Groot N.N."/>
        </authorList>
    </citation>
    <scope>NUCLEOTIDE SEQUENCE [LARGE SCALE GENOMIC DNA]</scope>
    <source>
        <strain evidence="2 3">DSM 26000</strain>
    </source>
</reference>
<feature type="transmembrane region" description="Helical" evidence="1">
    <location>
        <begin position="232"/>
        <end position="264"/>
    </location>
</feature>
<name>A0A1I3FD56_9FLAO</name>
<feature type="transmembrane region" description="Helical" evidence="1">
    <location>
        <begin position="387"/>
        <end position="408"/>
    </location>
</feature>
<keyword evidence="1" id="KW-0472">Membrane</keyword>
<protein>
    <recommendedName>
        <fullName evidence="4">Oligosaccharide repeat unit polymerase</fullName>
    </recommendedName>
</protein>
<dbReference type="RefSeq" id="WP_090079322.1">
    <property type="nucleotide sequence ID" value="NZ_FOQT01000002.1"/>
</dbReference>
<feature type="transmembrane region" description="Helical" evidence="1">
    <location>
        <begin position="12"/>
        <end position="30"/>
    </location>
</feature>
<gene>
    <name evidence="2" type="ORF">SAMN05443292_1298</name>
</gene>
<dbReference type="STRING" id="1125876.SAMN05443292_1298"/>
<feature type="transmembrane region" description="Helical" evidence="1">
    <location>
        <begin position="36"/>
        <end position="56"/>
    </location>
</feature>
<feature type="transmembrane region" description="Helical" evidence="1">
    <location>
        <begin position="202"/>
        <end position="220"/>
    </location>
</feature>
<feature type="transmembrane region" description="Helical" evidence="1">
    <location>
        <begin position="270"/>
        <end position="289"/>
    </location>
</feature>
<feature type="transmembrane region" description="Helical" evidence="1">
    <location>
        <begin position="439"/>
        <end position="455"/>
    </location>
</feature>
<keyword evidence="3" id="KW-1185">Reference proteome</keyword>
<feature type="transmembrane region" description="Helical" evidence="1">
    <location>
        <begin position="414"/>
        <end position="432"/>
    </location>
</feature>
<dbReference type="AlphaFoldDB" id="A0A1I3FD56"/>
<evidence type="ECO:0000313" key="2">
    <source>
        <dbReference type="EMBL" id="SFI09119.1"/>
    </source>
</evidence>
<keyword evidence="1" id="KW-1133">Transmembrane helix</keyword>
<evidence type="ECO:0000313" key="3">
    <source>
        <dbReference type="Proteomes" id="UP000198931"/>
    </source>
</evidence>
<feature type="transmembrane region" description="Helical" evidence="1">
    <location>
        <begin position="68"/>
        <end position="87"/>
    </location>
</feature>